<proteinExistence type="predicted"/>
<dbReference type="Gene3D" id="3.30.70.20">
    <property type="match status" value="1"/>
</dbReference>
<name>A0A7G6E1T9_THEFR</name>
<evidence type="ECO:0000256" key="4">
    <source>
        <dbReference type="ARBA" id="ARBA00023014"/>
    </source>
</evidence>
<dbReference type="InterPro" id="IPR050572">
    <property type="entry name" value="Fe-S_Ferredoxin"/>
</dbReference>
<gene>
    <name evidence="6" type="ORF">BR63_06755</name>
</gene>
<dbReference type="Proteomes" id="UP000515847">
    <property type="component" value="Chromosome"/>
</dbReference>
<dbReference type="AlphaFoldDB" id="A0A7G6E1T9"/>
<organism evidence="6 7">
    <name type="scientific">Thermanaerosceptrum fracticalcis</name>
    <dbReference type="NCBI Taxonomy" id="1712410"/>
    <lineage>
        <taxon>Bacteria</taxon>
        <taxon>Bacillati</taxon>
        <taxon>Bacillota</taxon>
        <taxon>Clostridia</taxon>
        <taxon>Eubacteriales</taxon>
        <taxon>Peptococcaceae</taxon>
        <taxon>Thermanaerosceptrum</taxon>
    </lineage>
</organism>
<dbReference type="KEGG" id="tfr:BR63_06755"/>
<dbReference type="GO" id="GO:0046872">
    <property type="term" value="F:metal ion binding"/>
    <property type="evidence" value="ECO:0007669"/>
    <property type="project" value="UniProtKB-KW"/>
</dbReference>
<dbReference type="Pfam" id="PF13237">
    <property type="entry name" value="Fer4_10"/>
    <property type="match status" value="1"/>
</dbReference>
<evidence type="ECO:0000256" key="2">
    <source>
        <dbReference type="ARBA" id="ARBA00022723"/>
    </source>
</evidence>
<keyword evidence="2" id="KW-0479">Metal-binding</keyword>
<dbReference type="RefSeq" id="WP_034424412.1">
    <property type="nucleotide sequence ID" value="NZ_CP045798.1"/>
</dbReference>
<sequence>MYLVTIDQDKCDGCSACANACPAQIIELVGDKADLPNGSDECLGCESCVAMCPNGAVEIREL</sequence>
<evidence type="ECO:0000313" key="7">
    <source>
        <dbReference type="Proteomes" id="UP000515847"/>
    </source>
</evidence>
<evidence type="ECO:0000256" key="3">
    <source>
        <dbReference type="ARBA" id="ARBA00023004"/>
    </source>
</evidence>
<dbReference type="PANTHER" id="PTHR43687">
    <property type="entry name" value="ADENYLYLSULFATE REDUCTASE, BETA SUBUNIT"/>
    <property type="match status" value="1"/>
</dbReference>
<feature type="domain" description="4Fe-4S ferredoxin-type" evidence="5">
    <location>
        <begin position="32"/>
        <end position="62"/>
    </location>
</feature>
<evidence type="ECO:0000256" key="1">
    <source>
        <dbReference type="ARBA" id="ARBA00022485"/>
    </source>
</evidence>
<dbReference type="PANTHER" id="PTHR43687:SF1">
    <property type="entry name" value="FERREDOXIN III"/>
    <property type="match status" value="1"/>
</dbReference>
<evidence type="ECO:0000259" key="5">
    <source>
        <dbReference type="PROSITE" id="PS51379"/>
    </source>
</evidence>
<dbReference type="InterPro" id="IPR017900">
    <property type="entry name" value="4Fe4S_Fe_S_CS"/>
</dbReference>
<keyword evidence="7" id="KW-1185">Reference proteome</keyword>
<accession>A0A7G6E1T9</accession>
<dbReference type="InterPro" id="IPR017896">
    <property type="entry name" value="4Fe4S_Fe-S-bd"/>
</dbReference>
<keyword evidence="4" id="KW-0411">Iron-sulfur</keyword>
<evidence type="ECO:0000313" key="6">
    <source>
        <dbReference type="EMBL" id="QNB46043.1"/>
    </source>
</evidence>
<dbReference type="PROSITE" id="PS00198">
    <property type="entry name" value="4FE4S_FER_1"/>
    <property type="match status" value="2"/>
</dbReference>
<dbReference type="PROSITE" id="PS51379">
    <property type="entry name" value="4FE4S_FER_2"/>
    <property type="match status" value="2"/>
</dbReference>
<dbReference type="SUPFAM" id="SSF54862">
    <property type="entry name" value="4Fe-4S ferredoxins"/>
    <property type="match status" value="1"/>
</dbReference>
<dbReference type="EMBL" id="CP045798">
    <property type="protein sequence ID" value="QNB46043.1"/>
    <property type="molecule type" value="Genomic_DNA"/>
</dbReference>
<keyword evidence="3" id="KW-0408">Iron</keyword>
<feature type="domain" description="4Fe-4S ferredoxin-type" evidence="5">
    <location>
        <begin position="2"/>
        <end position="31"/>
    </location>
</feature>
<protein>
    <submittedName>
        <fullName evidence="6">4Fe-4S dicluster domain-containing protein</fullName>
    </submittedName>
</protein>
<keyword evidence="1" id="KW-0004">4Fe-4S</keyword>
<dbReference type="GO" id="GO:0051539">
    <property type="term" value="F:4 iron, 4 sulfur cluster binding"/>
    <property type="evidence" value="ECO:0007669"/>
    <property type="project" value="UniProtKB-KW"/>
</dbReference>
<dbReference type="OrthoDB" id="9807879at2"/>
<reference evidence="6 7" key="1">
    <citation type="journal article" date="2019" name="Front. Microbiol.">
        <title>Thermoanaerosceptrum fracticalcis gen. nov. sp. nov., a Novel Fumarate-Fermenting Microorganism From a Deep Fractured Carbonate Aquifer of the US Great Basin.</title>
        <authorList>
            <person name="Hamilton-Brehm S.D."/>
            <person name="Stewart L.E."/>
            <person name="Zavarin M."/>
            <person name="Caldwell M."/>
            <person name="Lawson P.A."/>
            <person name="Onstott T.C."/>
            <person name="Grzymski J."/>
            <person name="Neveux I."/>
            <person name="Lollar B.S."/>
            <person name="Russell C.E."/>
            <person name="Moser D.P."/>
        </authorList>
    </citation>
    <scope>NUCLEOTIDE SEQUENCE [LARGE SCALE GENOMIC DNA]</scope>
    <source>
        <strain evidence="6 7">DRI-13</strain>
    </source>
</reference>